<accession>B0DWZ9</accession>
<dbReference type="KEGG" id="lbc:LACBIDRAFT_333763"/>
<reference evidence="1 2" key="1">
    <citation type="journal article" date="2008" name="Nature">
        <title>The genome of Laccaria bicolor provides insights into mycorrhizal symbiosis.</title>
        <authorList>
            <person name="Martin F."/>
            <person name="Aerts A."/>
            <person name="Ahren D."/>
            <person name="Brun A."/>
            <person name="Danchin E.G.J."/>
            <person name="Duchaussoy F."/>
            <person name="Gibon J."/>
            <person name="Kohler A."/>
            <person name="Lindquist E."/>
            <person name="Pereda V."/>
            <person name="Salamov A."/>
            <person name="Shapiro H.J."/>
            <person name="Wuyts J."/>
            <person name="Blaudez D."/>
            <person name="Buee M."/>
            <person name="Brokstein P."/>
            <person name="Canbaeck B."/>
            <person name="Cohen D."/>
            <person name="Courty P.E."/>
            <person name="Coutinho P.M."/>
            <person name="Delaruelle C."/>
            <person name="Detter J.C."/>
            <person name="Deveau A."/>
            <person name="DiFazio S."/>
            <person name="Duplessis S."/>
            <person name="Fraissinet-Tachet L."/>
            <person name="Lucic E."/>
            <person name="Frey-Klett P."/>
            <person name="Fourrey C."/>
            <person name="Feussner I."/>
            <person name="Gay G."/>
            <person name="Grimwood J."/>
            <person name="Hoegger P.J."/>
            <person name="Jain P."/>
            <person name="Kilaru S."/>
            <person name="Labbe J."/>
            <person name="Lin Y.C."/>
            <person name="Legue V."/>
            <person name="Le Tacon F."/>
            <person name="Marmeisse R."/>
            <person name="Melayah D."/>
            <person name="Montanini B."/>
            <person name="Muratet M."/>
            <person name="Nehls U."/>
            <person name="Niculita-Hirzel H."/>
            <person name="Oudot-Le Secq M.P."/>
            <person name="Peter M."/>
            <person name="Quesneville H."/>
            <person name="Rajashekar B."/>
            <person name="Reich M."/>
            <person name="Rouhier N."/>
            <person name="Schmutz J."/>
            <person name="Yin T."/>
            <person name="Chalot M."/>
            <person name="Henrissat B."/>
            <person name="Kuees U."/>
            <person name="Lucas S."/>
            <person name="Van de Peer Y."/>
            <person name="Podila G.K."/>
            <person name="Polle A."/>
            <person name="Pukkila P.J."/>
            <person name="Richardson P.M."/>
            <person name="Rouze P."/>
            <person name="Sanders I.R."/>
            <person name="Stajich J.E."/>
            <person name="Tunlid A."/>
            <person name="Tuskan G."/>
            <person name="Grigoriev I.V."/>
        </authorList>
    </citation>
    <scope>NUCLEOTIDE SEQUENCE [LARGE SCALE GENOMIC DNA]</scope>
    <source>
        <strain evidence="2">S238N-H82 / ATCC MYA-4686</strain>
    </source>
</reference>
<dbReference type="AlphaFoldDB" id="B0DWZ9"/>
<gene>
    <name evidence="1" type="ORF">LACBIDRAFT_333763</name>
</gene>
<dbReference type="GeneID" id="6084117"/>
<protein>
    <submittedName>
        <fullName evidence="1">Predicted protein</fullName>
    </submittedName>
</protein>
<dbReference type="EMBL" id="DS547145">
    <property type="protein sequence ID" value="EDR00847.1"/>
    <property type="molecule type" value="Genomic_DNA"/>
</dbReference>
<dbReference type="RefSeq" id="XP_001888441.1">
    <property type="nucleotide sequence ID" value="XM_001888406.1"/>
</dbReference>
<proteinExistence type="predicted"/>
<dbReference type="InParanoid" id="B0DWZ9"/>
<dbReference type="Proteomes" id="UP000001194">
    <property type="component" value="Unassembled WGS sequence"/>
</dbReference>
<name>B0DWZ9_LACBS</name>
<sequence length="251" mass="28525">MGARYCTVHNEGLSNVPSVTISARTSVSTKHLPFNPRINLPTSNPPFVYRHSFDFTPTVPTNKTPTYQPPIHAPHKPSHIQPLRSYTGKQCAIIWQSQNTHPSTYPPPIQLPINPAIPNPPFVYRNACNCAITKHTPIHFPFKFRVSPYTSKPPFVYRQFEEYMSQVASGTGISTITYRGMIQVFVQLPTSNPPFVYRHLHKDWVRLPDGEWCSRSSDDILTFGGMLNEIISRPKNLHLFNLTKILLHPAL</sequence>
<organism evidence="2">
    <name type="scientific">Laccaria bicolor (strain S238N-H82 / ATCC MYA-4686)</name>
    <name type="common">Bicoloured deceiver</name>
    <name type="synonym">Laccaria laccata var. bicolor</name>
    <dbReference type="NCBI Taxonomy" id="486041"/>
    <lineage>
        <taxon>Eukaryota</taxon>
        <taxon>Fungi</taxon>
        <taxon>Dikarya</taxon>
        <taxon>Basidiomycota</taxon>
        <taxon>Agaricomycotina</taxon>
        <taxon>Agaricomycetes</taxon>
        <taxon>Agaricomycetidae</taxon>
        <taxon>Agaricales</taxon>
        <taxon>Agaricineae</taxon>
        <taxon>Hydnangiaceae</taxon>
        <taxon>Laccaria</taxon>
    </lineage>
</organism>
<evidence type="ECO:0000313" key="1">
    <source>
        <dbReference type="EMBL" id="EDR00847.1"/>
    </source>
</evidence>
<evidence type="ECO:0000313" key="2">
    <source>
        <dbReference type="Proteomes" id="UP000001194"/>
    </source>
</evidence>
<keyword evidence="2" id="KW-1185">Reference proteome</keyword>
<dbReference type="HOGENOM" id="CLU_1107293_0_0_1"/>